<feature type="compositionally biased region" description="Basic residues" evidence="1">
    <location>
        <begin position="63"/>
        <end position="76"/>
    </location>
</feature>
<protein>
    <submittedName>
        <fullName evidence="2">Uncharacterized protein</fullName>
    </submittedName>
</protein>
<dbReference type="EMBL" id="GBXM01004246">
    <property type="protein sequence ID" value="JAI04332.1"/>
    <property type="molecule type" value="Transcribed_RNA"/>
</dbReference>
<evidence type="ECO:0000256" key="1">
    <source>
        <dbReference type="SAM" id="MobiDB-lite"/>
    </source>
</evidence>
<sequence length="76" mass="8777">MDPVAPCLPEQNQKKGYGKCLVCDILMLMDLVEDKKKQVRTETSVVFGQEGPEQEKPNETKQTKKWQKKKKVTLKQ</sequence>
<feature type="compositionally biased region" description="Basic and acidic residues" evidence="1">
    <location>
        <begin position="53"/>
        <end position="62"/>
    </location>
</feature>
<reference evidence="2" key="1">
    <citation type="submission" date="2014-11" db="EMBL/GenBank/DDBJ databases">
        <authorList>
            <person name="Amaro Gonzalez C."/>
        </authorList>
    </citation>
    <scope>NUCLEOTIDE SEQUENCE</scope>
</reference>
<feature type="region of interest" description="Disordered" evidence="1">
    <location>
        <begin position="42"/>
        <end position="76"/>
    </location>
</feature>
<dbReference type="AlphaFoldDB" id="A0A0E9XPK0"/>
<accession>A0A0E9XPK0</accession>
<organism evidence="2">
    <name type="scientific">Anguilla anguilla</name>
    <name type="common">European freshwater eel</name>
    <name type="synonym">Muraena anguilla</name>
    <dbReference type="NCBI Taxonomy" id="7936"/>
    <lineage>
        <taxon>Eukaryota</taxon>
        <taxon>Metazoa</taxon>
        <taxon>Chordata</taxon>
        <taxon>Craniata</taxon>
        <taxon>Vertebrata</taxon>
        <taxon>Euteleostomi</taxon>
        <taxon>Actinopterygii</taxon>
        <taxon>Neopterygii</taxon>
        <taxon>Teleostei</taxon>
        <taxon>Anguilliformes</taxon>
        <taxon>Anguillidae</taxon>
        <taxon>Anguilla</taxon>
    </lineage>
</organism>
<name>A0A0E9XPK0_ANGAN</name>
<reference evidence="2" key="2">
    <citation type="journal article" date="2015" name="Fish Shellfish Immunol.">
        <title>Early steps in the European eel (Anguilla anguilla)-Vibrio vulnificus interaction in the gills: Role of the RtxA13 toxin.</title>
        <authorList>
            <person name="Callol A."/>
            <person name="Pajuelo D."/>
            <person name="Ebbesson L."/>
            <person name="Teles M."/>
            <person name="MacKenzie S."/>
            <person name="Amaro C."/>
        </authorList>
    </citation>
    <scope>NUCLEOTIDE SEQUENCE</scope>
</reference>
<evidence type="ECO:0000313" key="2">
    <source>
        <dbReference type="EMBL" id="JAI04332.1"/>
    </source>
</evidence>
<proteinExistence type="predicted"/>